<proteinExistence type="predicted"/>
<dbReference type="EMBL" id="GL764410">
    <property type="protein sequence ID" value="EFZ17673.1"/>
    <property type="molecule type" value="Genomic_DNA"/>
</dbReference>
<dbReference type="HOGENOM" id="CLU_2457619_0_0_1"/>
<reference evidence="1" key="1">
    <citation type="journal article" date="2011" name="Proc. Natl. Acad. Sci. U.S.A.">
        <title>The genome of the fire ant Solenopsis invicta.</title>
        <authorList>
            <person name="Wurm Y."/>
            <person name="Wang J."/>
            <person name="Riba-Grognuz O."/>
            <person name="Corona M."/>
            <person name="Nygaard S."/>
            <person name="Hunt B.G."/>
            <person name="Ingram K.K."/>
            <person name="Falquet L."/>
            <person name="Nipitwattanaphon M."/>
            <person name="Gotzek D."/>
            <person name="Dijkstra M.B."/>
            <person name="Oettler J."/>
            <person name="Comtesse F."/>
            <person name="Shih C.J."/>
            <person name="Wu W.J."/>
            <person name="Yang C.C."/>
            <person name="Thomas J."/>
            <person name="Beaudoing E."/>
            <person name="Pradervand S."/>
            <person name="Flegel V."/>
            <person name="Cook E.D."/>
            <person name="Fabbretti R."/>
            <person name="Stockinger H."/>
            <person name="Long L."/>
            <person name="Farmerie W.G."/>
            <person name="Oakey J."/>
            <person name="Boomsma J.J."/>
            <person name="Pamilo P."/>
            <person name="Yi S.V."/>
            <person name="Heinze J."/>
            <person name="Goodisman M.A."/>
            <person name="Farinelli L."/>
            <person name="Harshman K."/>
            <person name="Hulo N."/>
            <person name="Cerutti L."/>
            <person name="Xenarios I."/>
            <person name="Shoemaker D."/>
            <person name="Keller L."/>
        </authorList>
    </citation>
    <scope>NUCLEOTIDE SEQUENCE [LARGE SCALE GENOMIC DNA]</scope>
</reference>
<gene>
    <name evidence="1" type="ORF">SINV_00206</name>
</gene>
<protein>
    <submittedName>
        <fullName evidence="1">Uncharacterized protein</fullName>
    </submittedName>
</protein>
<dbReference type="AlphaFoldDB" id="E9IP30"/>
<feature type="non-terminal residue" evidence="1">
    <location>
        <position position="89"/>
    </location>
</feature>
<name>E9IP30_SOLIN</name>
<accession>E9IP30</accession>
<organism>
    <name type="scientific">Solenopsis invicta</name>
    <name type="common">Red imported fire ant</name>
    <name type="synonym">Solenopsis wagneri</name>
    <dbReference type="NCBI Taxonomy" id="13686"/>
    <lineage>
        <taxon>Eukaryota</taxon>
        <taxon>Metazoa</taxon>
        <taxon>Ecdysozoa</taxon>
        <taxon>Arthropoda</taxon>
        <taxon>Hexapoda</taxon>
        <taxon>Insecta</taxon>
        <taxon>Pterygota</taxon>
        <taxon>Neoptera</taxon>
        <taxon>Endopterygota</taxon>
        <taxon>Hymenoptera</taxon>
        <taxon>Apocrita</taxon>
        <taxon>Aculeata</taxon>
        <taxon>Formicoidea</taxon>
        <taxon>Formicidae</taxon>
        <taxon>Myrmicinae</taxon>
        <taxon>Solenopsis</taxon>
    </lineage>
</organism>
<evidence type="ECO:0000313" key="1">
    <source>
        <dbReference type="EMBL" id="EFZ17673.1"/>
    </source>
</evidence>
<sequence length="89" mass="9739">MNYSTISRGLRTTAKKHVTSAGPYSYSLALVKPKAPMYTIGRRPTFQLVSEGPGPIYAIPPFKPSPAFSFGVKHSECAPPYITECDEQC</sequence>